<feature type="region of interest" description="Disordered" evidence="1">
    <location>
        <begin position="46"/>
        <end position="84"/>
    </location>
</feature>
<evidence type="ECO:0000313" key="2">
    <source>
        <dbReference type="EMBL" id="QJR13836.1"/>
    </source>
</evidence>
<dbReference type="Proteomes" id="UP000503096">
    <property type="component" value="Chromosome"/>
</dbReference>
<sequence length="224" mass="23745">MTSLASGCPAPTRDCIAGLCVDLVQLVALLIQSLLLVVRGAQHVGCRSSNSKSDRSANSSSGSREHRANSSPERSPGPATGDNGDLTCGINKAEWVGEHVGVRVDSAFQPDGIALNVSSNLGVVVPEVVVVARTRIKRQLAVVQSLRAHTCMETAGGCQASEMALSTEGSYHRDNDHRSPPHYQCLKGGGQGVYEHQARREKDKHNCAGDRPPRPGLLILITGH</sequence>
<keyword evidence="3" id="KW-1185">Reference proteome</keyword>
<accession>A0A6M4H2T3</accession>
<proteinExistence type="predicted"/>
<gene>
    <name evidence="2" type="ORF">DSM104440_00626</name>
</gene>
<dbReference type="EMBL" id="CP053073">
    <property type="protein sequence ID" value="QJR13836.1"/>
    <property type="molecule type" value="Genomic_DNA"/>
</dbReference>
<dbReference type="AlphaFoldDB" id="A0A6M4H2T3"/>
<dbReference type="KEGG" id="upl:DSM104440_00626"/>
<feature type="compositionally biased region" description="Low complexity" evidence="1">
    <location>
        <begin position="47"/>
        <end position="62"/>
    </location>
</feature>
<evidence type="ECO:0000256" key="1">
    <source>
        <dbReference type="SAM" id="MobiDB-lite"/>
    </source>
</evidence>
<evidence type="ECO:0000313" key="3">
    <source>
        <dbReference type="Proteomes" id="UP000503096"/>
    </source>
</evidence>
<organism evidence="2 3">
    <name type="scientific">Usitatibacter palustris</name>
    <dbReference type="NCBI Taxonomy" id="2732487"/>
    <lineage>
        <taxon>Bacteria</taxon>
        <taxon>Pseudomonadati</taxon>
        <taxon>Pseudomonadota</taxon>
        <taxon>Betaproteobacteria</taxon>
        <taxon>Nitrosomonadales</taxon>
        <taxon>Usitatibacteraceae</taxon>
        <taxon>Usitatibacter</taxon>
    </lineage>
</organism>
<dbReference type="InParanoid" id="A0A6M4H2T3"/>
<name>A0A6M4H2T3_9PROT</name>
<protein>
    <submittedName>
        <fullName evidence="2">Uncharacterized protein</fullName>
    </submittedName>
</protein>
<reference evidence="2 3" key="1">
    <citation type="submission" date="2020-04" db="EMBL/GenBank/DDBJ databases">
        <title>Usitatibacter rugosus gen. nov., sp. nov. and Usitatibacter palustris sp. nov., novel members of Usitatibacteraceae fam. nov. within the order Nitrosomonadales isolated from soil.</title>
        <authorList>
            <person name="Huber K.J."/>
            <person name="Neumann-Schaal M."/>
            <person name="Geppert A."/>
            <person name="Luckner M."/>
            <person name="Wanner G."/>
            <person name="Overmann J."/>
        </authorList>
    </citation>
    <scope>NUCLEOTIDE SEQUENCE [LARGE SCALE GENOMIC DNA]</scope>
    <source>
        <strain evidence="2 3">Swamp67</strain>
    </source>
</reference>